<dbReference type="EMBL" id="VLYX01000010">
    <property type="protein sequence ID" value="MDR4326733.1"/>
    <property type="molecule type" value="Genomic_DNA"/>
</dbReference>
<evidence type="ECO:0000313" key="1">
    <source>
        <dbReference type="EMBL" id="MDR4326733.1"/>
    </source>
</evidence>
<dbReference type="EMBL" id="NUTL01000090">
    <property type="protein sequence ID" value="PHE92143.1"/>
    <property type="molecule type" value="Genomic_DNA"/>
</dbReference>
<reference evidence="2 3" key="1">
    <citation type="submission" date="2017-09" db="EMBL/GenBank/DDBJ databases">
        <title>Large-scale bioinformatics analysis of Bacillus genomes uncovers conserved roles of natural products in bacterial physiology.</title>
        <authorList>
            <consortium name="Agbiome Team Llc"/>
            <person name="Bleich R.M."/>
            <person name="Grubbs K.J."/>
            <person name="Santa Maria K.C."/>
            <person name="Allen S.E."/>
            <person name="Farag S."/>
            <person name="Shank E.A."/>
            <person name="Bowers A."/>
        </authorList>
    </citation>
    <scope>NUCLEOTIDE SEQUENCE [LARGE SCALE GENOMIC DNA]</scope>
    <source>
        <strain evidence="2 3">AFS037265</strain>
    </source>
</reference>
<dbReference type="AlphaFoldDB" id="A0A2B5FZB4"/>
<evidence type="ECO:0000313" key="2">
    <source>
        <dbReference type="EMBL" id="PHE92143.1"/>
    </source>
</evidence>
<sequence>MCIQQYVFSVAILDTIEIFSSTPTEVPFLKHVQDIVQDEII</sequence>
<comment type="caution">
    <text evidence="2">The sequence shown here is derived from an EMBL/GenBank/DDBJ whole genome shotgun (WGS) entry which is preliminary data.</text>
</comment>
<dbReference type="Proteomes" id="UP000221918">
    <property type="component" value="Unassembled WGS sequence"/>
</dbReference>
<accession>A0A2B5FZB4</accession>
<name>A0A2B5FZB4_9BACI</name>
<gene>
    <name evidence="2" type="ORF">COF81_20355</name>
    <name evidence="1" type="ORF">FOS08_12525</name>
</gene>
<proteinExistence type="predicted"/>
<protein>
    <submittedName>
        <fullName evidence="2">Acetyltransferase</fullName>
    </submittedName>
</protein>
<reference evidence="1" key="2">
    <citation type="submission" date="2019-07" db="EMBL/GenBank/DDBJ databases">
        <title>Phylogenomic Reclassification of ATCC Bacillus Strains and Various Taxa within the Genus Bacillus.</title>
        <authorList>
            <person name="Riojas M.A."/>
            <person name="Frank A.M."/>
            <person name="Fenn S.L."/>
            <person name="King S.P."/>
            <person name="Brower S.M."/>
            <person name="Hazbon M.H."/>
        </authorList>
    </citation>
    <scope>NUCLEOTIDE SEQUENCE</scope>
    <source>
        <strain evidence="1">NR-12239</strain>
    </source>
</reference>
<dbReference type="Proteomes" id="UP001248134">
    <property type="component" value="Unassembled WGS sequence"/>
</dbReference>
<evidence type="ECO:0000313" key="3">
    <source>
        <dbReference type="Proteomes" id="UP000221918"/>
    </source>
</evidence>
<organism evidence="2 3">
    <name type="scientific">Bacillus pseudomycoides</name>
    <dbReference type="NCBI Taxonomy" id="64104"/>
    <lineage>
        <taxon>Bacteria</taxon>
        <taxon>Bacillati</taxon>
        <taxon>Bacillota</taxon>
        <taxon>Bacilli</taxon>
        <taxon>Bacillales</taxon>
        <taxon>Bacillaceae</taxon>
        <taxon>Bacillus</taxon>
        <taxon>Bacillus cereus group</taxon>
    </lineage>
</organism>